<evidence type="ECO:0000313" key="2">
    <source>
        <dbReference type="EMBL" id="QDH90070.1"/>
    </source>
</evidence>
<keyword evidence="1" id="KW-0812">Transmembrane</keyword>
<sequence>MRGDYDYNHATSGSQFIALIVIIAMMVLGGLTLGLVLLTSIL</sequence>
<keyword evidence="1" id="KW-0472">Membrane</keyword>
<gene>
    <name evidence="3" type="ORF">H4BulkLitter226048_000002</name>
    <name evidence="2" type="ORF">H4Rhizo43445_000002</name>
</gene>
<proteinExistence type="predicted"/>
<name>A0A514D8Z0_9VIRU</name>
<evidence type="ECO:0000256" key="1">
    <source>
        <dbReference type="SAM" id="Phobius"/>
    </source>
</evidence>
<protein>
    <submittedName>
        <fullName evidence="2">Uncharacterized protein</fullName>
    </submittedName>
</protein>
<feature type="transmembrane region" description="Helical" evidence="1">
    <location>
        <begin position="16"/>
        <end position="38"/>
    </location>
</feature>
<evidence type="ECO:0000313" key="3">
    <source>
        <dbReference type="EMBL" id="QDH90074.1"/>
    </source>
</evidence>
<accession>A0A514D8Z0</accession>
<dbReference type="EMBL" id="MN035239">
    <property type="protein sequence ID" value="QDH90074.1"/>
    <property type="molecule type" value="Genomic_RNA"/>
</dbReference>
<dbReference type="EMBL" id="MN035238">
    <property type="protein sequence ID" value="QDH90070.1"/>
    <property type="molecule type" value="Genomic_RNA"/>
</dbReference>
<organism evidence="2">
    <name type="scientific">Leviviridae sp</name>
    <dbReference type="NCBI Taxonomy" id="2027243"/>
    <lineage>
        <taxon>Viruses</taxon>
        <taxon>Riboviria</taxon>
        <taxon>Orthornavirae</taxon>
        <taxon>Lenarviricota</taxon>
        <taxon>Leviviricetes</taxon>
        <taxon>Norzivirales</taxon>
        <taxon>Fiersviridae</taxon>
    </lineage>
</organism>
<keyword evidence="1" id="KW-1133">Transmembrane helix</keyword>
<reference evidence="2" key="1">
    <citation type="submission" date="2019-05" db="EMBL/GenBank/DDBJ databases">
        <title>Metatranscriptomic reconstruction reveals RNA viruses with the potential to shape carbon cycling in soil.</title>
        <authorList>
            <person name="Starr E.P."/>
            <person name="Nuccio E."/>
            <person name="Pett-Ridge J."/>
            <person name="Banfield J.F."/>
            <person name="Firestone M.K."/>
        </authorList>
    </citation>
    <scope>NUCLEOTIDE SEQUENCE</scope>
    <source>
        <strain evidence="3">H4_Bulk_Litter_22_scaffold_6048</strain>
        <strain evidence="2">H4_Rhizo_43_scaffold_445</strain>
    </source>
</reference>